<comment type="caution">
    <text evidence="2">The sequence shown here is derived from an EMBL/GenBank/DDBJ whole genome shotgun (WGS) entry which is preliminary data.</text>
</comment>
<name>A0ABR2IB91_9PEZI</name>
<dbReference type="EMBL" id="JAPCWZ010000006">
    <property type="protein sequence ID" value="KAK8859925.1"/>
    <property type="molecule type" value="Genomic_DNA"/>
</dbReference>
<evidence type="ECO:0000256" key="1">
    <source>
        <dbReference type="SAM" id="MobiDB-lite"/>
    </source>
</evidence>
<feature type="compositionally biased region" description="Basic and acidic residues" evidence="1">
    <location>
        <begin position="278"/>
        <end position="293"/>
    </location>
</feature>
<proteinExistence type="predicted"/>
<accession>A0ABR2IB91</accession>
<dbReference type="GO" id="GO:0016787">
    <property type="term" value="F:hydrolase activity"/>
    <property type="evidence" value="ECO:0007669"/>
    <property type="project" value="UniProtKB-KW"/>
</dbReference>
<sequence length="574" mass="64869">MANQSFHHEVALGLTQFYARLTETPYLSPDDIQHPPPGGWSDAELDVEGLRTTLGRSEAVVDLLRHLPYPRPVETGPHTGQWPIWPTTKAVRYLREQGSLLDENLEGLYELAHLPPDMASLTHPADDLRNTEFSDVEFESGYGPSWWLVDCKSGRIIQYAGSSRGERGAGEFEAGWKSAGWYLPAGFFSDTIPELGATYYPVPGLVEGIEPELSTSNRRWELNAVYESCEIENIYTQAGWNHPDGPGPDWDREKCREYLIPYLQDREKRLFRKRKAQANREEAREHAPKHRDPAAYPAGYDRDVIVAGLTRYYETLAKMAFFPASLIQYPPGEGRCWGDDDGFLPEDKIRLLGFNDRVVDLLRHLPYLDVDEAAHDDERWPAVVGRGEPQRYLADNPTLNEDLTASDATPENLCATGLFPFPEKMPDGLVPIAGGCADGAPTGWWIIDTNAGTVIVYDSGWKQVQTAPDDQPWLWNPPQPAGPFFDDLVDQLYALDLVPMPRPDTEVAEWYPEIWVAVQDEGSIEDCNKMSDPEILGACEIYRAHGWPDVAKFRRQECYDALVEYRTKRLLEEG</sequence>
<reference evidence="2 3" key="1">
    <citation type="journal article" date="2024" name="IMA Fungus">
        <title>Apiospora arundinis, a panoply of carbohydrate-active enzymes and secondary metabolites.</title>
        <authorList>
            <person name="Sorensen T."/>
            <person name="Petersen C."/>
            <person name="Muurmann A.T."/>
            <person name="Christiansen J.V."/>
            <person name="Brundto M.L."/>
            <person name="Overgaard C.K."/>
            <person name="Boysen A.T."/>
            <person name="Wollenberg R.D."/>
            <person name="Larsen T.O."/>
            <person name="Sorensen J.L."/>
            <person name="Nielsen K.L."/>
            <person name="Sondergaard T.E."/>
        </authorList>
    </citation>
    <scope>NUCLEOTIDE SEQUENCE [LARGE SCALE GENOMIC DNA]</scope>
    <source>
        <strain evidence="2 3">AAU 773</strain>
    </source>
</reference>
<protein>
    <submittedName>
        <fullName evidence="2">Alpha/beta hydrolase fold protein</fullName>
    </submittedName>
</protein>
<keyword evidence="3" id="KW-1185">Reference proteome</keyword>
<gene>
    <name evidence="2" type="ORF">PGQ11_010659</name>
</gene>
<organism evidence="2 3">
    <name type="scientific">Apiospora arundinis</name>
    <dbReference type="NCBI Taxonomy" id="335852"/>
    <lineage>
        <taxon>Eukaryota</taxon>
        <taxon>Fungi</taxon>
        <taxon>Dikarya</taxon>
        <taxon>Ascomycota</taxon>
        <taxon>Pezizomycotina</taxon>
        <taxon>Sordariomycetes</taxon>
        <taxon>Xylariomycetidae</taxon>
        <taxon>Amphisphaeriales</taxon>
        <taxon>Apiosporaceae</taxon>
        <taxon>Apiospora</taxon>
    </lineage>
</organism>
<evidence type="ECO:0000313" key="2">
    <source>
        <dbReference type="EMBL" id="KAK8859925.1"/>
    </source>
</evidence>
<evidence type="ECO:0000313" key="3">
    <source>
        <dbReference type="Proteomes" id="UP001390339"/>
    </source>
</evidence>
<feature type="region of interest" description="Disordered" evidence="1">
    <location>
        <begin position="274"/>
        <end position="293"/>
    </location>
</feature>
<keyword evidence="2" id="KW-0378">Hydrolase</keyword>
<dbReference type="Proteomes" id="UP001390339">
    <property type="component" value="Unassembled WGS sequence"/>
</dbReference>